<dbReference type="SUPFAM" id="SSF53756">
    <property type="entry name" value="UDP-Glycosyltransferase/glycogen phosphorylase"/>
    <property type="match status" value="1"/>
</dbReference>
<accession>A0A5E7T103</accession>
<protein>
    <submittedName>
        <fullName evidence="3">D-inositol-3-phosphate glycosyltransferase</fullName>
        <ecNumber evidence="3">2.4.1.250</ecNumber>
    </submittedName>
</protein>
<reference evidence="3 4" key="1">
    <citation type="submission" date="2019-09" db="EMBL/GenBank/DDBJ databases">
        <authorList>
            <person name="Chandra G."/>
            <person name="Truman W A."/>
        </authorList>
    </citation>
    <scope>NUCLEOTIDE SEQUENCE [LARGE SCALE GENOMIC DNA]</scope>
    <source>
        <strain evidence="3">PS925</strain>
    </source>
</reference>
<dbReference type="GO" id="GO:0008757">
    <property type="term" value="F:S-adenosylmethionine-dependent methyltransferase activity"/>
    <property type="evidence" value="ECO:0007669"/>
    <property type="project" value="InterPro"/>
</dbReference>
<feature type="domain" description="Methyltransferase type 11" evidence="2">
    <location>
        <begin position="229"/>
        <end position="328"/>
    </location>
</feature>
<keyword evidence="3" id="KW-0808">Transferase</keyword>
<dbReference type="Gene3D" id="3.40.50.150">
    <property type="entry name" value="Vaccinia Virus protein VP39"/>
    <property type="match status" value="1"/>
</dbReference>
<dbReference type="Pfam" id="PF08241">
    <property type="entry name" value="Methyltransf_11"/>
    <property type="match status" value="1"/>
</dbReference>
<organism evidence="3 4">
    <name type="scientific">Pseudomonas fluorescens</name>
    <dbReference type="NCBI Taxonomy" id="294"/>
    <lineage>
        <taxon>Bacteria</taxon>
        <taxon>Pseudomonadati</taxon>
        <taxon>Pseudomonadota</taxon>
        <taxon>Gammaproteobacteria</taxon>
        <taxon>Pseudomonadales</taxon>
        <taxon>Pseudomonadaceae</taxon>
        <taxon>Pseudomonas</taxon>
    </lineage>
</organism>
<dbReference type="InterPro" id="IPR013216">
    <property type="entry name" value="Methyltransf_11"/>
</dbReference>
<sequence length="1247" mass="138809">MTISTTNICSASLTAGERHQLVSQVLSACGNGKVLHIGLPDTELLRAFLLAGVQAYNVFPGAETECGNAQLPGRFIAWDGADLPLDDESFSTVLITHADDAALSLKRLAVEAPRVSKRNIFLFLDTSSEPDTKEARKAWEMLFFENGVRKHPAYYRVNDYQSLQYEQGKIAIPLEKLPKEAATVYPLEALKDERDLHMDMTREPGSRSDGHIIRYLLASRYVRNGDRILDAACGLGYGAYTLFNCSDASSILGVDGSNYAVKYAEKNFSAVNSQLTFKEGWLPEALNDIPDNSIDLITSFETLEHVPDPVGLLAEFYRVLSPSGRIVLSVPNDWSDETGEDPNEFHFHVYTWERIVKELEKDFIVEAAYAQTADQYKPKINNTYEWAVGIRELYEVDPKTLIEKDPSCEWCLLVGMKSPTLGATVPYRETTYDLYPENPEWKVTRFDDYANPWLVKGLVTIGHRIEDSQKLLELSREVAAQASATSPDLGAALCIQAYQLLQAPTLTVNQLEVFAKDADAYMDQADHSPQQLRWKVSISFVMAQLWQAAGDTDRAIDLYKTCVAYDCTQYSPTLITKQIRSYLNLGLIESGKGNNQQAALYWRTGVTSAEKALAIDWCASMGSLEKPTDFGMSELGAIVELASSCAYALRYVSNTEDRTPQWWHQHLRDRDSQLSRVPGIVAETARLNRVVIDKDATIQSVITQTEVAVQAAITKTEAAFHSAITQTEEAFVSAISQTEAAFQYLINKTEAVAESAINQSQNLNSTLDEVNDALQEALAASEARQQEISALNQHLEQKNAIVQLLNAEVAHREQRLQTIGRSRLFRLSQAFAAQPNDLKKYLRIAYTLASLVTPAPARRLLSPTVSALKKSLRGQPPAIVSNTDAPADINEDTYIVKQPARLNAVRPRVLHVIANFMTGGSSRLVVDIYEYLGDRFEQSILTSHAPTPAAYSGITIKEIKLSADEMPFVEYLQALQPEVIHMHYWGDCDEPWYDQTMRAAQQLGIPVIQNINTPVAPYLSPAIKRYVYVSDYVRNVFGQAEAPNATVYPGSDFSMFKADAPNQTATDTIGMVYRLETDKLNADSITPFIKAVQKRPQTRVLIVGGGSLMETFKEAVNSAGVSDNFEFTGYVAYSQLPDLYRRMKLFVAPVWKESFGQVSPFAMRMHVPVVGYDIGAIGEIVDDGSLLAPYGDADKLSDIIVDLLNDSARRTYIADRHSERAEAHFSIQAMIENYDQIYAETLAETKQ</sequence>
<dbReference type="PANTHER" id="PTHR45947">
    <property type="entry name" value="SULFOQUINOVOSYL TRANSFERASE SQD2"/>
    <property type="match status" value="1"/>
</dbReference>
<dbReference type="InterPro" id="IPR050194">
    <property type="entry name" value="Glycosyltransferase_grp1"/>
</dbReference>
<dbReference type="InterPro" id="IPR029063">
    <property type="entry name" value="SAM-dependent_MTases_sf"/>
</dbReference>
<keyword evidence="1" id="KW-0175">Coiled coil</keyword>
<dbReference type="GO" id="GO:0102710">
    <property type="term" value="F:D-inositol-3-phosphate glycosyltransferase activity"/>
    <property type="evidence" value="ECO:0007669"/>
    <property type="project" value="UniProtKB-EC"/>
</dbReference>
<dbReference type="Gene3D" id="3.40.50.2000">
    <property type="entry name" value="Glycogen Phosphorylase B"/>
    <property type="match status" value="2"/>
</dbReference>
<evidence type="ECO:0000256" key="1">
    <source>
        <dbReference type="SAM" id="Coils"/>
    </source>
</evidence>
<gene>
    <name evidence="3" type="primary">mshA_1</name>
    <name evidence="3" type="ORF">PS925_01233</name>
</gene>
<evidence type="ECO:0000313" key="3">
    <source>
        <dbReference type="EMBL" id="VVP89353.1"/>
    </source>
</evidence>
<evidence type="ECO:0000259" key="2">
    <source>
        <dbReference type="Pfam" id="PF08241"/>
    </source>
</evidence>
<keyword evidence="3" id="KW-0328">Glycosyltransferase</keyword>
<dbReference type="Proteomes" id="UP000412311">
    <property type="component" value="Unassembled WGS sequence"/>
</dbReference>
<dbReference type="SUPFAM" id="SSF53335">
    <property type="entry name" value="S-adenosyl-L-methionine-dependent methyltransferases"/>
    <property type="match status" value="1"/>
</dbReference>
<feature type="coiled-coil region" evidence="1">
    <location>
        <begin position="753"/>
        <end position="808"/>
    </location>
</feature>
<name>A0A5E7T103_PSEFL</name>
<dbReference type="Pfam" id="PF13692">
    <property type="entry name" value="Glyco_trans_1_4"/>
    <property type="match status" value="1"/>
</dbReference>
<dbReference type="EMBL" id="CABVJG010000003">
    <property type="protein sequence ID" value="VVP89353.1"/>
    <property type="molecule type" value="Genomic_DNA"/>
</dbReference>
<dbReference type="CDD" id="cd03801">
    <property type="entry name" value="GT4_PimA-like"/>
    <property type="match status" value="1"/>
</dbReference>
<dbReference type="AlphaFoldDB" id="A0A5E7T103"/>
<evidence type="ECO:0000313" key="4">
    <source>
        <dbReference type="Proteomes" id="UP000412311"/>
    </source>
</evidence>
<proteinExistence type="predicted"/>
<dbReference type="EC" id="2.4.1.250" evidence="3"/>
<dbReference type="RefSeq" id="WP_150793034.1">
    <property type="nucleotide sequence ID" value="NZ_CABVJG010000003.1"/>
</dbReference>
<dbReference type="CDD" id="cd02440">
    <property type="entry name" value="AdoMet_MTases"/>
    <property type="match status" value="1"/>
</dbReference>
<dbReference type="PANTHER" id="PTHR45947:SF3">
    <property type="entry name" value="SULFOQUINOVOSYL TRANSFERASE SQD2"/>
    <property type="match status" value="1"/>
</dbReference>